<evidence type="ECO:0000256" key="8">
    <source>
        <dbReference type="ARBA" id="ARBA00022833"/>
    </source>
</evidence>
<gene>
    <name evidence="11" type="ORF">FHETE_9629</name>
</gene>
<feature type="compositionally biased region" description="Basic and acidic residues" evidence="9">
    <location>
        <begin position="358"/>
        <end position="373"/>
    </location>
</feature>
<dbReference type="EMBL" id="JAAGWQ010000225">
    <property type="protein sequence ID" value="KAF5659001.1"/>
    <property type="molecule type" value="Genomic_DNA"/>
</dbReference>
<keyword evidence="12" id="KW-1185">Reference proteome</keyword>
<dbReference type="Pfam" id="PF01485">
    <property type="entry name" value="IBR"/>
    <property type="match status" value="1"/>
</dbReference>
<dbReference type="GO" id="GO:0008270">
    <property type="term" value="F:zinc ion binding"/>
    <property type="evidence" value="ECO:0007669"/>
    <property type="project" value="UniProtKB-KW"/>
</dbReference>
<protein>
    <recommendedName>
        <fullName evidence="2">RBR-type E3 ubiquitin transferase</fullName>
        <ecNumber evidence="2">2.3.2.31</ecNumber>
    </recommendedName>
</protein>
<evidence type="ECO:0000313" key="12">
    <source>
        <dbReference type="Proteomes" id="UP000567885"/>
    </source>
</evidence>
<dbReference type="AlphaFoldDB" id="A0A8H5SXM9"/>
<proteinExistence type="predicted"/>
<feature type="region of interest" description="Disordered" evidence="9">
    <location>
        <begin position="300"/>
        <end position="319"/>
    </location>
</feature>
<dbReference type="InterPro" id="IPR044066">
    <property type="entry name" value="TRIAD_supradom"/>
</dbReference>
<keyword evidence="3" id="KW-0808">Transferase</keyword>
<keyword evidence="6" id="KW-0863">Zinc-finger</keyword>
<name>A0A8H5SXM9_FUSHE</name>
<evidence type="ECO:0000256" key="5">
    <source>
        <dbReference type="ARBA" id="ARBA00022737"/>
    </source>
</evidence>
<dbReference type="Proteomes" id="UP000567885">
    <property type="component" value="Unassembled WGS sequence"/>
</dbReference>
<dbReference type="Gene3D" id="1.20.120.1750">
    <property type="match status" value="1"/>
</dbReference>
<dbReference type="GO" id="GO:0016567">
    <property type="term" value="P:protein ubiquitination"/>
    <property type="evidence" value="ECO:0007669"/>
    <property type="project" value="InterPro"/>
</dbReference>
<dbReference type="SUPFAM" id="SSF57850">
    <property type="entry name" value="RING/U-box"/>
    <property type="match status" value="1"/>
</dbReference>
<evidence type="ECO:0000256" key="6">
    <source>
        <dbReference type="ARBA" id="ARBA00022771"/>
    </source>
</evidence>
<evidence type="ECO:0000256" key="2">
    <source>
        <dbReference type="ARBA" id="ARBA00012251"/>
    </source>
</evidence>
<evidence type="ECO:0000256" key="1">
    <source>
        <dbReference type="ARBA" id="ARBA00001798"/>
    </source>
</evidence>
<sequence>MSTDALNQVHPDLVDLMIRLELLPERSSHLTEAFLARSIYLALDLAEPDEQACLISRLIPAEDMAVERLRSPEVQNTNHRVVLDHVERSVAFRDNVSEPVPQQENGNNCLICYGSAHVKANCGCDYCLPCFRSAIRIGLCSQEVFPPRCCQPFGEEDIVLAQSPALVHLFRQMKEEADIPIHDRLYCSDGHCAAFIPPDCKGDCLLCDSRTCTDCFAKAHPKRPCERGEVEEDVWESMDRNHIVNCPGCGRMIQLKEACNHMRCVCGQHFCYICGEIWRQCACPEWGHFDRMVPIRHRPGVKPPQFRRRQRRTEALSTEATAKIPQLRPLPGQEDRVPKVTTGRNRVIRPLRLPQQEQQKRQLERRERQQRDEMLQHRQDLHEFELRPRVPRGTLAELLQEVALGAFGEQQQMVPSMVPKFPLTEELRNRQQDQPQRRAVDVSAMYPMPIPARHQQQQDVPWAGRASGVVGAAAPGLRFQQGDHGCENNLATKLTTTNNNKLIINLTNLTNNLAIINLKMSVTMNIAMKVTTNTTMNIITTIIITTSATTNTAIQIKAMPSEH</sequence>
<evidence type="ECO:0000313" key="11">
    <source>
        <dbReference type="EMBL" id="KAF5659001.1"/>
    </source>
</evidence>
<keyword evidence="5" id="KW-0677">Repeat</keyword>
<dbReference type="InterPro" id="IPR002867">
    <property type="entry name" value="IBR_dom"/>
</dbReference>
<dbReference type="OrthoDB" id="10009520at2759"/>
<dbReference type="PANTHER" id="PTHR11685">
    <property type="entry name" value="RBR FAMILY RING FINGER AND IBR DOMAIN-CONTAINING"/>
    <property type="match status" value="1"/>
</dbReference>
<comment type="caution">
    <text evidence="11">The sequence shown here is derived from an EMBL/GenBank/DDBJ whole genome shotgun (WGS) entry which is preliminary data.</text>
</comment>
<organism evidence="11 12">
    <name type="scientific">Fusarium heterosporum</name>
    <dbReference type="NCBI Taxonomy" id="42747"/>
    <lineage>
        <taxon>Eukaryota</taxon>
        <taxon>Fungi</taxon>
        <taxon>Dikarya</taxon>
        <taxon>Ascomycota</taxon>
        <taxon>Pezizomycotina</taxon>
        <taxon>Sordariomycetes</taxon>
        <taxon>Hypocreomycetidae</taxon>
        <taxon>Hypocreales</taxon>
        <taxon>Nectriaceae</taxon>
        <taxon>Fusarium</taxon>
        <taxon>Fusarium heterosporum species complex</taxon>
    </lineage>
</organism>
<dbReference type="PROSITE" id="PS51873">
    <property type="entry name" value="TRIAD"/>
    <property type="match status" value="1"/>
</dbReference>
<evidence type="ECO:0000256" key="4">
    <source>
        <dbReference type="ARBA" id="ARBA00022723"/>
    </source>
</evidence>
<keyword evidence="4" id="KW-0479">Metal-binding</keyword>
<dbReference type="CDD" id="cd22584">
    <property type="entry name" value="Rcat_RBR_unk"/>
    <property type="match status" value="1"/>
</dbReference>
<keyword evidence="7" id="KW-0833">Ubl conjugation pathway</keyword>
<comment type="catalytic activity">
    <reaction evidence="1">
        <text>[E2 ubiquitin-conjugating enzyme]-S-ubiquitinyl-L-cysteine + [acceptor protein]-L-lysine = [E2 ubiquitin-conjugating enzyme]-L-cysteine + [acceptor protein]-N(6)-ubiquitinyl-L-lysine.</text>
        <dbReference type="EC" id="2.3.2.31"/>
    </reaction>
</comment>
<accession>A0A8H5SXM9</accession>
<evidence type="ECO:0000256" key="7">
    <source>
        <dbReference type="ARBA" id="ARBA00022786"/>
    </source>
</evidence>
<keyword evidence="8" id="KW-0862">Zinc</keyword>
<evidence type="ECO:0000256" key="3">
    <source>
        <dbReference type="ARBA" id="ARBA00022679"/>
    </source>
</evidence>
<dbReference type="EC" id="2.3.2.31" evidence="2"/>
<evidence type="ECO:0000256" key="9">
    <source>
        <dbReference type="SAM" id="MobiDB-lite"/>
    </source>
</evidence>
<feature type="compositionally biased region" description="Basic residues" evidence="9">
    <location>
        <begin position="300"/>
        <end position="311"/>
    </location>
</feature>
<feature type="region of interest" description="Disordered" evidence="9">
    <location>
        <begin position="353"/>
        <end position="373"/>
    </location>
</feature>
<dbReference type="InterPro" id="IPR031127">
    <property type="entry name" value="E3_UB_ligase_RBR"/>
</dbReference>
<feature type="domain" description="RING-type" evidence="10">
    <location>
        <begin position="105"/>
        <end position="292"/>
    </location>
</feature>
<evidence type="ECO:0000259" key="10">
    <source>
        <dbReference type="PROSITE" id="PS51873"/>
    </source>
</evidence>
<dbReference type="GO" id="GO:0061630">
    <property type="term" value="F:ubiquitin protein ligase activity"/>
    <property type="evidence" value="ECO:0007669"/>
    <property type="project" value="UniProtKB-EC"/>
</dbReference>
<reference evidence="11 12" key="1">
    <citation type="submission" date="2020-05" db="EMBL/GenBank/DDBJ databases">
        <title>Identification and distribution of gene clusters putatively required for synthesis of sphingolipid metabolism inhibitors in phylogenetically diverse species of the filamentous fungus Fusarium.</title>
        <authorList>
            <person name="Kim H.-S."/>
            <person name="Busman M."/>
            <person name="Brown D.W."/>
            <person name="Divon H."/>
            <person name="Uhlig S."/>
            <person name="Proctor R.H."/>
        </authorList>
    </citation>
    <scope>NUCLEOTIDE SEQUENCE [LARGE SCALE GENOMIC DNA]</scope>
    <source>
        <strain evidence="11 12">NRRL 20693</strain>
    </source>
</reference>